<keyword evidence="2" id="KW-1185">Reference proteome</keyword>
<name>A0ABN2SKZ4_9ACTN</name>
<evidence type="ECO:0000313" key="1">
    <source>
        <dbReference type="EMBL" id="GAA1988513.1"/>
    </source>
</evidence>
<dbReference type="Proteomes" id="UP001501585">
    <property type="component" value="Unassembled WGS sequence"/>
</dbReference>
<dbReference type="EMBL" id="BAAAPC010000004">
    <property type="protein sequence ID" value="GAA1988513.1"/>
    <property type="molecule type" value="Genomic_DNA"/>
</dbReference>
<protein>
    <submittedName>
        <fullName evidence="1">Uncharacterized protein</fullName>
    </submittedName>
</protein>
<reference evidence="1 2" key="1">
    <citation type="journal article" date="2019" name="Int. J. Syst. Evol. Microbiol.">
        <title>The Global Catalogue of Microorganisms (GCM) 10K type strain sequencing project: providing services to taxonomists for standard genome sequencing and annotation.</title>
        <authorList>
            <consortium name="The Broad Institute Genomics Platform"/>
            <consortium name="The Broad Institute Genome Sequencing Center for Infectious Disease"/>
            <person name="Wu L."/>
            <person name="Ma J."/>
        </authorList>
    </citation>
    <scope>NUCLEOTIDE SEQUENCE [LARGE SCALE GENOMIC DNA]</scope>
    <source>
        <strain evidence="1 2">JCM 15313</strain>
    </source>
</reference>
<organism evidence="1 2">
    <name type="scientific">Nocardiopsis rhodophaea</name>
    <dbReference type="NCBI Taxonomy" id="280238"/>
    <lineage>
        <taxon>Bacteria</taxon>
        <taxon>Bacillati</taxon>
        <taxon>Actinomycetota</taxon>
        <taxon>Actinomycetes</taxon>
        <taxon>Streptosporangiales</taxon>
        <taxon>Nocardiopsidaceae</taxon>
        <taxon>Nocardiopsis</taxon>
    </lineage>
</organism>
<gene>
    <name evidence="1" type="ORF">GCM10009799_12730</name>
</gene>
<proteinExistence type="predicted"/>
<sequence>MNGLGRAGEFVVVAPSRIEWFCGRRVAEEQANARRCGIGEALMVEPSGVQGGLKLAVGLPFATVRDGITRQVVLEGFSNLATWCLSAGGSPCAGRLNTQEHRDVG</sequence>
<evidence type="ECO:0000313" key="2">
    <source>
        <dbReference type="Proteomes" id="UP001501585"/>
    </source>
</evidence>
<accession>A0ABN2SKZ4</accession>
<comment type="caution">
    <text evidence="1">The sequence shown here is derived from an EMBL/GenBank/DDBJ whole genome shotgun (WGS) entry which is preliminary data.</text>
</comment>